<evidence type="ECO:0000313" key="2">
    <source>
        <dbReference type="EMBL" id="KAL3535401.1"/>
    </source>
</evidence>
<dbReference type="Proteomes" id="UP001630127">
    <property type="component" value="Unassembled WGS sequence"/>
</dbReference>
<evidence type="ECO:0000313" key="3">
    <source>
        <dbReference type="EMBL" id="KAL3535411.1"/>
    </source>
</evidence>
<dbReference type="AlphaFoldDB" id="A0ABD3AW51"/>
<keyword evidence="4" id="KW-1185">Reference proteome</keyword>
<protein>
    <submittedName>
        <fullName evidence="3">Uncharacterized protein</fullName>
    </submittedName>
</protein>
<sequence>MTGAMNYGRTVNPIGGATGFVDHPVQTSSSLQVVSRQTRVGDIMFTSVAPTAERANIGATNNTTILSSQASSSITPNCSAPSASNSKYAAF</sequence>
<reference evidence="3 4" key="1">
    <citation type="submission" date="2024-11" db="EMBL/GenBank/DDBJ databases">
        <title>A near-complete genome assembly of Cinchona calisaya.</title>
        <authorList>
            <person name="Lian D.C."/>
            <person name="Zhao X.W."/>
            <person name="Wei L."/>
        </authorList>
    </citation>
    <scope>NUCLEOTIDE SEQUENCE [LARGE SCALE GENOMIC DNA]</scope>
    <source>
        <tissue evidence="3">Nenye</tissue>
    </source>
</reference>
<dbReference type="EMBL" id="JBJUIK010000002">
    <property type="protein sequence ID" value="KAL3535411.1"/>
    <property type="molecule type" value="Genomic_DNA"/>
</dbReference>
<organism evidence="3 4">
    <name type="scientific">Cinchona calisaya</name>
    <dbReference type="NCBI Taxonomy" id="153742"/>
    <lineage>
        <taxon>Eukaryota</taxon>
        <taxon>Viridiplantae</taxon>
        <taxon>Streptophyta</taxon>
        <taxon>Embryophyta</taxon>
        <taxon>Tracheophyta</taxon>
        <taxon>Spermatophyta</taxon>
        <taxon>Magnoliopsida</taxon>
        <taxon>eudicotyledons</taxon>
        <taxon>Gunneridae</taxon>
        <taxon>Pentapetalae</taxon>
        <taxon>asterids</taxon>
        <taxon>lamiids</taxon>
        <taxon>Gentianales</taxon>
        <taxon>Rubiaceae</taxon>
        <taxon>Cinchonoideae</taxon>
        <taxon>Cinchoneae</taxon>
        <taxon>Cinchona</taxon>
    </lineage>
</organism>
<proteinExistence type="predicted"/>
<evidence type="ECO:0000256" key="1">
    <source>
        <dbReference type="SAM" id="MobiDB-lite"/>
    </source>
</evidence>
<accession>A0ABD3AW51</accession>
<comment type="caution">
    <text evidence="3">The sequence shown here is derived from an EMBL/GenBank/DDBJ whole genome shotgun (WGS) entry which is preliminary data.</text>
</comment>
<feature type="region of interest" description="Disordered" evidence="1">
    <location>
        <begin position="68"/>
        <end position="91"/>
    </location>
</feature>
<gene>
    <name evidence="2" type="ORF">ACH5RR_003862</name>
    <name evidence="3" type="ORF">ACH5RR_003872</name>
</gene>
<dbReference type="EMBL" id="JBJUIK010000002">
    <property type="protein sequence ID" value="KAL3535401.1"/>
    <property type="molecule type" value="Genomic_DNA"/>
</dbReference>
<evidence type="ECO:0000313" key="4">
    <source>
        <dbReference type="Proteomes" id="UP001630127"/>
    </source>
</evidence>
<name>A0ABD3AW51_9GENT</name>